<dbReference type="Pfam" id="PF04578">
    <property type="entry name" value="DUF594"/>
    <property type="match status" value="1"/>
</dbReference>
<keyword evidence="1" id="KW-1133">Transmembrane helix</keyword>
<feature type="transmembrane region" description="Helical" evidence="1">
    <location>
        <begin position="129"/>
        <end position="147"/>
    </location>
</feature>
<protein>
    <recommendedName>
        <fullName evidence="2">DUF4220 domain-containing protein</fullName>
    </recommendedName>
</protein>
<dbReference type="Proteomes" id="UP000006038">
    <property type="component" value="Chromosome 1"/>
</dbReference>
<dbReference type="Pfam" id="PF13968">
    <property type="entry name" value="DUF4220"/>
    <property type="match status" value="1"/>
</dbReference>
<organism evidence="3">
    <name type="scientific">Oryza brachyantha</name>
    <name type="common">malo sina</name>
    <dbReference type="NCBI Taxonomy" id="4533"/>
    <lineage>
        <taxon>Eukaryota</taxon>
        <taxon>Viridiplantae</taxon>
        <taxon>Streptophyta</taxon>
        <taxon>Embryophyta</taxon>
        <taxon>Tracheophyta</taxon>
        <taxon>Spermatophyta</taxon>
        <taxon>Magnoliopsida</taxon>
        <taxon>Liliopsida</taxon>
        <taxon>Poales</taxon>
        <taxon>Poaceae</taxon>
        <taxon>BOP clade</taxon>
        <taxon>Oryzoideae</taxon>
        <taxon>Oryzeae</taxon>
        <taxon>Oryzinae</taxon>
        <taxon>Oryza</taxon>
    </lineage>
</organism>
<feature type="transmembrane region" description="Helical" evidence="1">
    <location>
        <begin position="30"/>
        <end position="48"/>
    </location>
</feature>
<dbReference type="OMA" id="YYSYLPI"/>
<evidence type="ECO:0000259" key="2">
    <source>
        <dbReference type="Pfam" id="PF13968"/>
    </source>
</evidence>
<feature type="transmembrane region" description="Helical" evidence="1">
    <location>
        <begin position="159"/>
        <end position="177"/>
    </location>
</feature>
<evidence type="ECO:0000313" key="4">
    <source>
        <dbReference type="Proteomes" id="UP000006038"/>
    </source>
</evidence>
<evidence type="ECO:0000313" key="3">
    <source>
        <dbReference type="EnsemblPlants" id="OB01G24200.1"/>
    </source>
</evidence>
<dbReference type="HOGENOM" id="CLU_008762_0_0_1"/>
<feature type="transmembrane region" description="Helical" evidence="1">
    <location>
        <begin position="337"/>
        <end position="358"/>
    </location>
</feature>
<reference evidence="3" key="1">
    <citation type="journal article" date="2013" name="Nat. Commun.">
        <title>Whole-genome sequencing of Oryza brachyantha reveals mechanisms underlying Oryza genome evolution.</title>
        <authorList>
            <person name="Chen J."/>
            <person name="Huang Q."/>
            <person name="Gao D."/>
            <person name="Wang J."/>
            <person name="Lang Y."/>
            <person name="Liu T."/>
            <person name="Li B."/>
            <person name="Bai Z."/>
            <person name="Luis Goicoechea J."/>
            <person name="Liang C."/>
            <person name="Chen C."/>
            <person name="Zhang W."/>
            <person name="Sun S."/>
            <person name="Liao Y."/>
            <person name="Zhang X."/>
            <person name="Yang L."/>
            <person name="Song C."/>
            <person name="Wang M."/>
            <person name="Shi J."/>
            <person name="Liu G."/>
            <person name="Liu J."/>
            <person name="Zhou H."/>
            <person name="Zhou W."/>
            <person name="Yu Q."/>
            <person name="An N."/>
            <person name="Chen Y."/>
            <person name="Cai Q."/>
            <person name="Wang B."/>
            <person name="Liu B."/>
            <person name="Min J."/>
            <person name="Huang Y."/>
            <person name="Wu H."/>
            <person name="Li Z."/>
            <person name="Zhang Y."/>
            <person name="Yin Y."/>
            <person name="Song W."/>
            <person name="Jiang J."/>
            <person name="Jackson S.A."/>
            <person name="Wing R.A."/>
            <person name="Wang J."/>
            <person name="Chen M."/>
        </authorList>
    </citation>
    <scope>NUCLEOTIDE SEQUENCE [LARGE SCALE GENOMIC DNA]</scope>
    <source>
        <strain evidence="3">cv. IRGC 101232</strain>
    </source>
</reference>
<feature type="domain" description="DUF4220" evidence="2">
    <location>
        <begin position="65"/>
        <end position="469"/>
    </location>
</feature>
<feature type="transmembrane region" description="Helical" evidence="1">
    <location>
        <begin position="60"/>
        <end position="78"/>
    </location>
</feature>
<keyword evidence="1" id="KW-0472">Membrane</keyword>
<dbReference type="PANTHER" id="PTHR31325">
    <property type="entry name" value="OS01G0798800 PROTEIN-RELATED"/>
    <property type="match status" value="1"/>
</dbReference>
<dbReference type="AlphaFoldDB" id="J3KZL4"/>
<feature type="transmembrane region" description="Helical" evidence="1">
    <location>
        <begin position="390"/>
        <end position="414"/>
    </location>
</feature>
<dbReference type="Gramene" id="OB01G24200.1">
    <property type="protein sequence ID" value="OB01G24200.1"/>
    <property type="gene ID" value="OB01G24200"/>
</dbReference>
<keyword evidence="1" id="KW-0812">Transmembrane</keyword>
<keyword evidence="4" id="KW-1185">Reference proteome</keyword>
<dbReference type="InterPro" id="IPR007658">
    <property type="entry name" value="DUF594"/>
</dbReference>
<sequence length="715" mass="81065">MSSPEDYTCDTSVLELSSKEIRARILRTNAVLVISLVIVAILVGAGSFSRRYRRHGSIRLLFHGAYTLFVPLISYVVSDVHKENCKLPDGIECSDDSTWYLLVWACLVQIVGTNYCTAIPPHDDEPRNIGPTLQLLLGATWTLFLIVEEFRLYSYTKHIYYVLIVIPCGLSLAKILAKQYAHKNSKSSFELGGRNPRLILGYMEQLILQQGDEHVVPLILTGEDKQKVEEGPRGYRFTGDREYSSALVSVDKVANLASNDHSWRQYEDLCLSFSLFKLLRQRFTRCPVFKEDYGSVPNFMNKLQRTEDAQGIVSMIVDELSFACDFYYSYLPISYSSWWWLPILNVVLSFLVITYCIVSEMYLVKLAFESPDAIQISCDCGGIEEPEFGYLLVINVLTTFLAIAVILSEAWVIISYTCSNWTKVNLICYYITKTSRQGSLFMKKLILFMLQFRCKALNDSYKMGQTSIMETNMKIVKAVRRLLQLSDQKMEYVEIKPEVSRAILDKFRASNWSLPTVTATLQQSPIGNDILPFYRGEGTSDVILVWHVATCIFEIKHPLDRRTSAHAITASQLSRYCAYLLSSAPELLPDDKAWSKKLYKSVKKITEPIFSRSNMSPLQYDRILSLLDGKCSSNTELKYGVELGKLLVQKTQGAEQEGWEVLAGFWSAMVLYIAPSDNVGAHREAIARGGELITILWAMLTHAGIITRPRTSNDV</sequence>
<dbReference type="InterPro" id="IPR025315">
    <property type="entry name" value="DUF4220"/>
</dbReference>
<evidence type="ECO:0000256" key="1">
    <source>
        <dbReference type="SAM" id="Phobius"/>
    </source>
</evidence>
<reference evidence="3" key="2">
    <citation type="submission" date="2013-04" db="UniProtKB">
        <authorList>
            <consortium name="EnsemblPlants"/>
        </authorList>
    </citation>
    <scope>IDENTIFICATION</scope>
</reference>
<feature type="transmembrane region" description="Helical" evidence="1">
    <location>
        <begin position="98"/>
        <end position="117"/>
    </location>
</feature>
<accession>J3KZL4</accession>
<dbReference type="EnsemblPlants" id="OB01G24200.1">
    <property type="protein sequence ID" value="OB01G24200.1"/>
    <property type="gene ID" value="OB01G24200"/>
</dbReference>
<dbReference type="eggNOG" id="ENOG502QSWW">
    <property type="taxonomic scope" value="Eukaryota"/>
</dbReference>
<proteinExistence type="predicted"/>
<name>J3KZL4_ORYBR</name>